<keyword evidence="4" id="KW-0378">Hydrolase</keyword>
<keyword evidence="2" id="KW-0645">Protease</keyword>
<dbReference type="Gene3D" id="3.30.70.360">
    <property type="match status" value="1"/>
</dbReference>
<dbReference type="Gene3D" id="1.10.150.900">
    <property type="match status" value="1"/>
</dbReference>
<evidence type="ECO:0000256" key="1">
    <source>
        <dbReference type="ARBA" id="ARBA00006247"/>
    </source>
</evidence>
<dbReference type="InterPro" id="IPR001261">
    <property type="entry name" value="ArgE/DapE_CS"/>
</dbReference>
<gene>
    <name evidence="7" type="ORF">SAMN04487824_11420</name>
</gene>
<keyword evidence="3" id="KW-0479">Metal-binding</keyword>
<dbReference type="RefSeq" id="WP_090846810.1">
    <property type="nucleotide sequence ID" value="NZ_FMZL01000014.1"/>
</dbReference>
<dbReference type="AlphaFoldDB" id="A0A1G6LH53"/>
<dbReference type="GO" id="GO:0006508">
    <property type="term" value="P:proteolysis"/>
    <property type="evidence" value="ECO:0007669"/>
    <property type="project" value="UniProtKB-KW"/>
</dbReference>
<sequence length="476" mass="51720">MASVWQFFSHEGDYADLNEAAACSRLAQALSIATVDGPTHDETDWAAFDELGEFFRKSFPYVFEAAEVEKVDHSLMLTLHGQDASLDPVMFMGHMDVVPVVPGTEGDWEHGAFSGHMDDAYVWGRGALDMKDQVMGVLEAVEYALRHGWEFRRTLMLCLGQDEETLQSGARSMGGLLARRGVRLHFVVDEGDYLVTDLAHLGAPGRHCMTVGLAEKGYADVRLVARSAGGHSSNPYGGTSLARLAKAIDRVASSPWPAELIEVDRTMLAAIAPYVTEGPLARLVAGGRASIDANAQEIADAFRRDPQLFPLVTTTVAPTMIEGSSRQSNVMPQDMSATINFRILPGTTVAQVEERVRELVDGLGVEVELVADVCNDPSNTSRADGAGFAALREAASRYFVEPGDGSPLPLVPSLQTGATDASMYECVCDGCLRFSPFVADADEVDRGVHGTNERITRRAYMQGIRFFVRLIQQELL</sequence>
<evidence type="ECO:0000313" key="8">
    <source>
        <dbReference type="Proteomes" id="UP000198528"/>
    </source>
</evidence>
<keyword evidence="8" id="KW-1185">Reference proteome</keyword>
<organism evidence="7 8">
    <name type="scientific">Parafannyhessea umbonata</name>
    <dbReference type="NCBI Taxonomy" id="604330"/>
    <lineage>
        <taxon>Bacteria</taxon>
        <taxon>Bacillati</taxon>
        <taxon>Actinomycetota</taxon>
        <taxon>Coriobacteriia</taxon>
        <taxon>Coriobacteriales</taxon>
        <taxon>Atopobiaceae</taxon>
        <taxon>Parafannyhessea</taxon>
    </lineage>
</organism>
<reference evidence="8" key="1">
    <citation type="submission" date="2016-10" db="EMBL/GenBank/DDBJ databases">
        <authorList>
            <person name="Varghese N."/>
            <person name="Submissions S."/>
        </authorList>
    </citation>
    <scope>NUCLEOTIDE SEQUENCE [LARGE SCALE GENOMIC DNA]</scope>
    <source>
        <strain evidence="8">DSM 22619</strain>
    </source>
</reference>
<dbReference type="Pfam" id="PF01546">
    <property type="entry name" value="Peptidase_M20"/>
    <property type="match status" value="1"/>
</dbReference>
<dbReference type="InterPro" id="IPR002933">
    <property type="entry name" value="Peptidase_M20"/>
</dbReference>
<evidence type="ECO:0000256" key="3">
    <source>
        <dbReference type="ARBA" id="ARBA00022723"/>
    </source>
</evidence>
<keyword evidence="7" id="KW-0121">Carboxypeptidase</keyword>
<dbReference type="PANTHER" id="PTHR45962">
    <property type="entry name" value="N-FATTY-ACYL-AMINO ACID SYNTHASE/HYDROLASE PM20D1"/>
    <property type="match status" value="1"/>
</dbReference>
<evidence type="ECO:0000256" key="4">
    <source>
        <dbReference type="ARBA" id="ARBA00022801"/>
    </source>
</evidence>
<dbReference type="STRING" id="604330.SAMN04489857_2092"/>
<dbReference type="EMBL" id="FMZL01000014">
    <property type="protein sequence ID" value="SDC42561.1"/>
    <property type="molecule type" value="Genomic_DNA"/>
</dbReference>
<dbReference type="InterPro" id="IPR036264">
    <property type="entry name" value="Bact_exopeptidase_dim_dom"/>
</dbReference>
<dbReference type="GO" id="GO:0046872">
    <property type="term" value="F:metal ion binding"/>
    <property type="evidence" value="ECO:0007669"/>
    <property type="project" value="UniProtKB-KW"/>
</dbReference>
<proteinExistence type="inferred from homology"/>
<dbReference type="SUPFAM" id="SSF55031">
    <property type="entry name" value="Bacterial exopeptidase dimerisation domain"/>
    <property type="match status" value="1"/>
</dbReference>
<comment type="similarity">
    <text evidence="1">Belongs to the peptidase M20A family.</text>
</comment>
<feature type="domain" description="Peptidase M20 dimerisation" evidence="6">
    <location>
        <begin position="214"/>
        <end position="364"/>
    </location>
</feature>
<evidence type="ECO:0000256" key="5">
    <source>
        <dbReference type="ARBA" id="ARBA00022833"/>
    </source>
</evidence>
<dbReference type="InterPro" id="IPR047177">
    <property type="entry name" value="Pept_M20A"/>
</dbReference>
<evidence type="ECO:0000259" key="6">
    <source>
        <dbReference type="Pfam" id="PF07687"/>
    </source>
</evidence>
<dbReference type="Pfam" id="PF07687">
    <property type="entry name" value="M20_dimer"/>
    <property type="match status" value="1"/>
</dbReference>
<dbReference type="PANTHER" id="PTHR45962:SF1">
    <property type="entry name" value="N-FATTY-ACYL-AMINO ACID SYNTHASE_HYDROLASE PM20D1"/>
    <property type="match status" value="1"/>
</dbReference>
<evidence type="ECO:0000256" key="2">
    <source>
        <dbReference type="ARBA" id="ARBA00022670"/>
    </source>
</evidence>
<dbReference type="SUPFAM" id="SSF53187">
    <property type="entry name" value="Zn-dependent exopeptidases"/>
    <property type="match status" value="1"/>
</dbReference>
<dbReference type="Gene3D" id="3.40.630.10">
    <property type="entry name" value="Zn peptidases"/>
    <property type="match status" value="1"/>
</dbReference>
<name>A0A1G6LH53_9ACTN</name>
<dbReference type="Proteomes" id="UP000198528">
    <property type="component" value="Unassembled WGS sequence"/>
</dbReference>
<dbReference type="InterPro" id="IPR011650">
    <property type="entry name" value="Peptidase_M20_dimer"/>
</dbReference>
<evidence type="ECO:0000313" key="7">
    <source>
        <dbReference type="EMBL" id="SDC42561.1"/>
    </source>
</evidence>
<keyword evidence="5" id="KW-0862">Zinc</keyword>
<protein>
    <submittedName>
        <fullName evidence="7">Carboxypeptidase PM20D1</fullName>
    </submittedName>
</protein>
<dbReference type="PROSITE" id="PS00758">
    <property type="entry name" value="ARGE_DAPE_CPG2_1"/>
    <property type="match status" value="1"/>
</dbReference>
<dbReference type="GO" id="GO:0004180">
    <property type="term" value="F:carboxypeptidase activity"/>
    <property type="evidence" value="ECO:0007669"/>
    <property type="project" value="UniProtKB-KW"/>
</dbReference>
<accession>A0A1G6LH53</accession>